<evidence type="ECO:0000256" key="2">
    <source>
        <dbReference type="ARBA" id="ARBA00023043"/>
    </source>
</evidence>
<dbReference type="InterPro" id="IPR010730">
    <property type="entry name" value="HET"/>
</dbReference>
<dbReference type="Pfam" id="PF06985">
    <property type="entry name" value="HET"/>
    <property type="match status" value="1"/>
</dbReference>
<reference evidence="7 8" key="1">
    <citation type="journal article" date="2014" name="Genome Announc.">
        <title>Draft genome sequence of the pathogenic fungus Scedosporium apiospermum.</title>
        <authorList>
            <person name="Vandeputte P."/>
            <person name="Ghamrawi S."/>
            <person name="Rechenmann M."/>
            <person name="Iltis A."/>
            <person name="Giraud S."/>
            <person name="Fleury M."/>
            <person name="Thornton C."/>
            <person name="Delhaes L."/>
            <person name="Meyer W."/>
            <person name="Papon N."/>
            <person name="Bouchara J.P."/>
        </authorList>
    </citation>
    <scope>NUCLEOTIDE SEQUENCE [LARGE SCALE GENOMIC DNA]</scope>
    <source>
        <strain evidence="7 8">IHEM 14462</strain>
    </source>
</reference>
<dbReference type="PRINTS" id="PR01415">
    <property type="entry name" value="ANKYRIN"/>
</dbReference>
<feature type="repeat" description="ANK" evidence="3">
    <location>
        <begin position="835"/>
        <end position="867"/>
    </location>
</feature>
<dbReference type="PANTHER" id="PTHR24180:SF45">
    <property type="entry name" value="POLY [ADP-RIBOSE] POLYMERASE TANKYRASE"/>
    <property type="match status" value="1"/>
</dbReference>
<feature type="repeat" description="ANK" evidence="3">
    <location>
        <begin position="769"/>
        <end position="801"/>
    </location>
</feature>
<dbReference type="PROSITE" id="PS50297">
    <property type="entry name" value="ANK_REP_REGION"/>
    <property type="match status" value="6"/>
</dbReference>
<feature type="repeat" description="ANK" evidence="3">
    <location>
        <begin position="904"/>
        <end position="936"/>
    </location>
</feature>
<evidence type="ECO:0000259" key="6">
    <source>
        <dbReference type="Pfam" id="PF24883"/>
    </source>
</evidence>
<sequence length="943" mass="106512">MRLLTRDQNGELSLTEDLVDNIPPYAILSHMWSKNNAEEVSYKDMKDGTGKGKAGYRKVEFCAEQAGRDGLQYFWVDTCCIDKSTSDELQASINSMFRWYHDATRCYVYLSDVSMTGSLSQNSDQASSDQAELSWEVAFQRSKWFTRGWTLQELLAPASVEFFSLEGLQLGDKGSLEHEIHNITKIPISALRKTTPFSQFDVDERLRWAERRQTTRQEDWAYCLLGIFGVFMPLIYGEGRVNANGSGNFILVRTETVRTEIRRESKEHILEEFEDKGDTILTSFRDLWDILISAATGHKRREIVCILDALDECEVSGRHQLIDTVSKFYSGITTTRPTLKLLLTSRPYLDIKRGFYPLERELPMIHLSGDNEEEVDKISLEIDLVVGSRVADLGGRLGLLQEEQHVLREELTRAPNRTYLWVHLIFDIITKSIIDGLEDIRSIVKTTKTVDAAYDRILSKSPDVGQARKLLHIVVAAARPLTLQEMALALAIRPHHRSFSDLKLGPEDRIRNNIRQLCGLFVVVADSKVYLLHQTAREFLVPPPSGSSPPLTGSTALQWKFTLHPKESHRILAEICIQRLSLLDFNLSGLRASADQDQYISMRTFLRYAVQYWAVHFREANWNDEDWAVEKATSYCRPDLPTSAWFEIYQRVATRDVPGNFTPLLVTSYFGLSSVVERLPKKALKAINIKDSRYGRSAISWAAGEGYIAVLEWLLRGGVVRWLLGTSARVNAKDRSGWTPLHWASWSGHDAVVQLLLEAGADVNAKDESFWTPLHRASQHGYDAVVQRLLEAGADVNAKDGPGWTPLHRASQYGYDAVVQRLLEAGADVNAKDRSFWTPLHWPSRNGHDAVVQRLLEAGADVNMKDDKFSSRTPLHWASWSGHYAVVQRLLEAGADANAKNYRGGWTPLHQASQYGHDAVVQRLLEASADANAKNRRRGAAAS</sequence>
<evidence type="ECO:0000313" key="7">
    <source>
        <dbReference type="EMBL" id="KEZ45721.1"/>
    </source>
</evidence>
<dbReference type="InterPro" id="IPR056884">
    <property type="entry name" value="NPHP3-like_N"/>
</dbReference>
<accession>A0A084GEF9</accession>
<keyword evidence="2 3" id="KW-0040">ANK repeat</keyword>
<dbReference type="OMA" id="KESTICY"/>
<dbReference type="InterPro" id="IPR054471">
    <property type="entry name" value="GPIID_WHD"/>
</dbReference>
<feature type="repeat" description="ANK" evidence="3">
    <location>
        <begin position="736"/>
        <end position="768"/>
    </location>
</feature>
<feature type="repeat" description="ANK" evidence="3">
    <location>
        <begin position="870"/>
        <end position="902"/>
    </location>
</feature>
<evidence type="ECO:0000256" key="3">
    <source>
        <dbReference type="PROSITE-ProRule" id="PRU00023"/>
    </source>
</evidence>
<evidence type="ECO:0000256" key="1">
    <source>
        <dbReference type="ARBA" id="ARBA00022737"/>
    </source>
</evidence>
<feature type="domain" description="Heterokaryon incompatibility" evidence="4">
    <location>
        <begin position="25"/>
        <end position="153"/>
    </location>
</feature>
<dbReference type="AlphaFoldDB" id="A0A084GEF9"/>
<dbReference type="SUPFAM" id="SSF48403">
    <property type="entry name" value="Ankyrin repeat"/>
    <property type="match status" value="1"/>
</dbReference>
<dbReference type="SMART" id="SM00248">
    <property type="entry name" value="ANK"/>
    <property type="match status" value="7"/>
</dbReference>
<organism evidence="7 8">
    <name type="scientific">Pseudallescheria apiosperma</name>
    <name type="common">Scedosporium apiospermum</name>
    <dbReference type="NCBI Taxonomy" id="563466"/>
    <lineage>
        <taxon>Eukaryota</taxon>
        <taxon>Fungi</taxon>
        <taxon>Dikarya</taxon>
        <taxon>Ascomycota</taxon>
        <taxon>Pezizomycotina</taxon>
        <taxon>Sordariomycetes</taxon>
        <taxon>Hypocreomycetidae</taxon>
        <taxon>Microascales</taxon>
        <taxon>Microascaceae</taxon>
        <taxon>Scedosporium</taxon>
    </lineage>
</organism>
<dbReference type="Proteomes" id="UP000028545">
    <property type="component" value="Unassembled WGS sequence"/>
</dbReference>
<dbReference type="Pfam" id="PF12796">
    <property type="entry name" value="Ank_2"/>
    <property type="match status" value="2"/>
</dbReference>
<dbReference type="VEuPathDB" id="FungiDB:SAPIO_CDS1504"/>
<keyword evidence="8" id="KW-1185">Reference proteome</keyword>
<dbReference type="HOGENOM" id="CLU_000288_34_14_1"/>
<dbReference type="PROSITE" id="PS50088">
    <property type="entry name" value="ANK_REPEAT"/>
    <property type="match status" value="6"/>
</dbReference>
<protein>
    <submittedName>
        <fullName evidence="7">Uncharacterized protein</fullName>
    </submittedName>
</protein>
<feature type="repeat" description="ANK" evidence="3">
    <location>
        <begin position="802"/>
        <end position="834"/>
    </location>
</feature>
<dbReference type="Pfam" id="PF22939">
    <property type="entry name" value="WHD_GPIID"/>
    <property type="match status" value="1"/>
</dbReference>
<evidence type="ECO:0000259" key="5">
    <source>
        <dbReference type="Pfam" id="PF22939"/>
    </source>
</evidence>
<gene>
    <name evidence="7" type="ORF">SAPIO_CDS1504</name>
</gene>
<dbReference type="Pfam" id="PF00023">
    <property type="entry name" value="Ank"/>
    <property type="match status" value="1"/>
</dbReference>
<name>A0A084GEF9_PSEDA</name>
<evidence type="ECO:0000313" key="8">
    <source>
        <dbReference type="Proteomes" id="UP000028545"/>
    </source>
</evidence>
<dbReference type="GeneID" id="27720576"/>
<dbReference type="KEGG" id="sapo:SAPIO_CDS1504"/>
<dbReference type="RefSeq" id="XP_016645520.1">
    <property type="nucleotide sequence ID" value="XM_016784763.1"/>
</dbReference>
<dbReference type="OrthoDB" id="194358at2759"/>
<feature type="domain" description="GPI inositol-deacylase winged helix" evidence="5">
    <location>
        <begin position="466"/>
        <end position="541"/>
    </location>
</feature>
<dbReference type="InterPro" id="IPR036770">
    <property type="entry name" value="Ankyrin_rpt-contain_sf"/>
</dbReference>
<proteinExistence type="predicted"/>
<evidence type="ECO:0000259" key="4">
    <source>
        <dbReference type="Pfam" id="PF06985"/>
    </source>
</evidence>
<comment type="caution">
    <text evidence="7">The sequence shown here is derived from an EMBL/GenBank/DDBJ whole genome shotgun (WGS) entry which is preliminary data.</text>
</comment>
<feature type="domain" description="Nephrocystin 3-like N-terminal" evidence="6">
    <location>
        <begin position="262"/>
        <end position="346"/>
    </location>
</feature>
<dbReference type="PANTHER" id="PTHR24180">
    <property type="entry name" value="CYCLIN-DEPENDENT KINASE INHIBITOR 2C-RELATED"/>
    <property type="match status" value="1"/>
</dbReference>
<dbReference type="Pfam" id="PF24883">
    <property type="entry name" value="NPHP3_N"/>
    <property type="match status" value="1"/>
</dbReference>
<keyword evidence="1" id="KW-0677">Repeat</keyword>
<dbReference type="InterPro" id="IPR051637">
    <property type="entry name" value="Ank_repeat_dom-contain_49"/>
</dbReference>
<dbReference type="Gene3D" id="1.25.40.20">
    <property type="entry name" value="Ankyrin repeat-containing domain"/>
    <property type="match status" value="4"/>
</dbReference>
<dbReference type="InterPro" id="IPR002110">
    <property type="entry name" value="Ankyrin_rpt"/>
</dbReference>
<dbReference type="EMBL" id="JOWA01000066">
    <property type="protein sequence ID" value="KEZ45721.1"/>
    <property type="molecule type" value="Genomic_DNA"/>
</dbReference>